<reference evidence="2" key="1">
    <citation type="submission" date="2015-10" db="EMBL/GenBank/DDBJ databases">
        <title>Complete Genome Sequencing of Klebsiella sp. strain G5.</title>
        <authorList>
            <person name="Chan K.-G."/>
            <person name="Chen J.-W."/>
        </authorList>
    </citation>
    <scope>NUCLEOTIDE SEQUENCE [LARGE SCALE GENOMIC DNA]</scope>
    <source>
        <strain evidence="2">G5</strain>
    </source>
</reference>
<accession>A0A806X615</accession>
<name>A0A806X615_9ENTR</name>
<dbReference type="RefSeq" id="WP_062741452.1">
    <property type="nucleotide sequence ID" value="NZ_CP012871.1"/>
</dbReference>
<protein>
    <submittedName>
        <fullName evidence="1">Uncharacterized protein</fullName>
    </submittedName>
</protein>
<dbReference type="EMBL" id="CP012871">
    <property type="protein sequence ID" value="ALR77244.1"/>
    <property type="molecule type" value="Genomic_DNA"/>
</dbReference>
<evidence type="ECO:0000313" key="1">
    <source>
        <dbReference type="EMBL" id="ALR77244.1"/>
    </source>
</evidence>
<organism evidence="1 2">
    <name type="scientific">[Enterobacter] lignolyticus</name>
    <dbReference type="NCBI Taxonomy" id="1334193"/>
    <lineage>
        <taxon>Bacteria</taxon>
        <taxon>Pseudomonadati</taxon>
        <taxon>Pseudomonadota</taxon>
        <taxon>Gammaproteobacteria</taxon>
        <taxon>Enterobacterales</taxon>
        <taxon>Enterobacteriaceae</taxon>
        <taxon>Pluralibacter</taxon>
    </lineage>
</organism>
<evidence type="ECO:0000313" key="2">
    <source>
        <dbReference type="Proteomes" id="UP000069162"/>
    </source>
</evidence>
<gene>
    <name evidence="1" type="ORF">AO703_13350</name>
</gene>
<dbReference type="Proteomes" id="UP000069162">
    <property type="component" value="Chromosome"/>
</dbReference>
<dbReference type="AlphaFoldDB" id="A0A806X615"/>
<dbReference type="KEGG" id="kle:AO703_13350"/>
<sequence>MATIPTQTHPLLAVPLSAATDFTVLAERCETFASTLIESDDPTLRMVLYGRINACLALLEPTLLDPIPTHLIESLTVDVRPTQAPRFSPECTELCSYCLALTQTLSAQGLSAETEKQLSSLLYDLINYFTAEMKAPRWLRTPCGVTLIDEGSV</sequence>
<proteinExistence type="predicted"/>